<sequence>MVPPVGRKAPSHPSEGDFAMYDAFGRTYPPNADRNTEIMLTGETVTLQLADG</sequence>
<evidence type="ECO:0000313" key="2">
    <source>
        <dbReference type="Proteomes" id="UP000646478"/>
    </source>
</evidence>
<dbReference type="AlphaFoldDB" id="A0A916SQN4"/>
<gene>
    <name evidence="1" type="ORF">GCM10011491_44650</name>
</gene>
<proteinExistence type="predicted"/>
<dbReference type="Proteomes" id="UP000646478">
    <property type="component" value="Unassembled WGS sequence"/>
</dbReference>
<protein>
    <submittedName>
        <fullName evidence="1">Uncharacterized protein</fullName>
    </submittedName>
</protein>
<organism evidence="1 2">
    <name type="scientific">Brucella endophytica</name>
    <dbReference type="NCBI Taxonomy" id="1963359"/>
    <lineage>
        <taxon>Bacteria</taxon>
        <taxon>Pseudomonadati</taxon>
        <taxon>Pseudomonadota</taxon>
        <taxon>Alphaproteobacteria</taxon>
        <taxon>Hyphomicrobiales</taxon>
        <taxon>Brucellaceae</taxon>
        <taxon>Brucella/Ochrobactrum group</taxon>
        <taxon>Brucella</taxon>
    </lineage>
</organism>
<comment type="caution">
    <text evidence="1">The sequence shown here is derived from an EMBL/GenBank/DDBJ whole genome shotgun (WGS) entry which is preliminary data.</text>
</comment>
<reference evidence="1" key="1">
    <citation type="journal article" date="2014" name="Int. J. Syst. Evol. Microbiol.">
        <title>Complete genome sequence of Corynebacterium casei LMG S-19264T (=DSM 44701T), isolated from a smear-ripened cheese.</title>
        <authorList>
            <consortium name="US DOE Joint Genome Institute (JGI-PGF)"/>
            <person name="Walter F."/>
            <person name="Albersmeier A."/>
            <person name="Kalinowski J."/>
            <person name="Ruckert C."/>
        </authorList>
    </citation>
    <scope>NUCLEOTIDE SEQUENCE</scope>
    <source>
        <strain evidence="1">CGMCC 1.15082</strain>
    </source>
</reference>
<accession>A0A916SQN4</accession>
<reference evidence="1" key="2">
    <citation type="submission" date="2020-09" db="EMBL/GenBank/DDBJ databases">
        <authorList>
            <person name="Sun Q."/>
            <person name="Zhou Y."/>
        </authorList>
    </citation>
    <scope>NUCLEOTIDE SEQUENCE</scope>
    <source>
        <strain evidence="1">CGMCC 1.15082</strain>
    </source>
</reference>
<evidence type="ECO:0000313" key="1">
    <source>
        <dbReference type="EMBL" id="GGB11809.1"/>
    </source>
</evidence>
<name>A0A916SQN4_9HYPH</name>
<dbReference type="EMBL" id="BMHH01000036">
    <property type="protein sequence ID" value="GGB11809.1"/>
    <property type="molecule type" value="Genomic_DNA"/>
</dbReference>
<keyword evidence="2" id="KW-1185">Reference proteome</keyword>